<gene>
    <name evidence="1" type="ORF">ABIQ69_02020</name>
</gene>
<dbReference type="AlphaFoldDB" id="A0AAU7W8B6"/>
<protein>
    <submittedName>
        <fullName evidence="1">Uncharacterized protein</fullName>
    </submittedName>
</protein>
<accession>A0AAU7W8B6</accession>
<sequence>MTAVSDWVAVTRDDGETVGYLDSQSPDYDPVVPRNRLGHAVGEPQSYVDAEELLISRGIGELAEHWSLDGGGQALAIAELSPAGIVLRDALLAKALVPTEDVRVAWPDLDGRLTRFTASR</sequence>
<proteinExistence type="predicted"/>
<dbReference type="RefSeq" id="WP_350348732.1">
    <property type="nucleotide sequence ID" value="NZ_CP158374.1"/>
</dbReference>
<organism evidence="1">
    <name type="scientific">Agromyces sp. G08B096</name>
    <dbReference type="NCBI Taxonomy" id="3156399"/>
    <lineage>
        <taxon>Bacteria</taxon>
        <taxon>Bacillati</taxon>
        <taxon>Actinomycetota</taxon>
        <taxon>Actinomycetes</taxon>
        <taxon>Micrococcales</taxon>
        <taxon>Microbacteriaceae</taxon>
        <taxon>Agromyces</taxon>
    </lineage>
</organism>
<reference evidence="1" key="1">
    <citation type="submission" date="2024-05" db="EMBL/GenBank/DDBJ databases">
        <authorList>
            <person name="Yu L."/>
        </authorList>
    </citation>
    <scope>NUCLEOTIDE SEQUENCE</scope>
    <source>
        <strain evidence="1">G08B096</strain>
    </source>
</reference>
<name>A0AAU7W8B6_9MICO</name>
<evidence type="ECO:0000313" key="1">
    <source>
        <dbReference type="EMBL" id="XBX82716.1"/>
    </source>
</evidence>
<dbReference type="EMBL" id="CP158374">
    <property type="protein sequence ID" value="XBX82716.1"/>
    <property type="molecule type" value="Genomic_DNA"/>
</dbReference>